<accession>A0A6J6E4J2</accession>
<gene>
    <name evidence="1" type="ORF">UFOPK1493_02414</name>
</gene>
<reference evidence="1" key="1">
    <citation type="submission" date="2020-05" db="EMBL/GenBank/DDBJ databases">
        <authorList>
            <person name="Chiriac C."/>
            <person name="Salcher M."/>
            <person name="Ghai R."/>
            <person name="Kavagutti S V."/>
        </authorList>
    </citation>
    <scope>NUCLEOTIDE SEQUENCE</scope>
</reference>
<proteinExistence type="predicted"/>
<dbReference type="AlphaFoldDB" id="A0A6J6E4J2"/>
<protein>
    <submittedName>
        <fullName evidence="1">Unannotated protein</fullName>
    </submittedName>
</protein>
<evidence type="ECO:0000313" key="1">
    <source>
        <dbReference type="EMBL" id="CAB4571302.1"/>
    </source>
</evidence>
<dbReference type="EMBL" id="CAEZSR010000097">
    <property type="protein sequence ID" value="CAB4571302.1"/>
    <property type="molecule type" value="Genomic_DNA"/>
</dbReference>
<sequence length="181" mass="20054">MPVSVSPRTFQFVHFDADLIERVATGLTGALGFDRPVAIEVDETTPLARVTVDLGDTVTIHVESGAFEDTRRPRHQSEQATAVSLGRVLLRARDRLVGGFGEAPADDQLTLAQRSAWEAYCAGRLERLGLAVNQQRFRYDFRNRHGFRDTADLAFERLWHSDGLTWGELAEISRSASADAA</sequence>
<organism evidence="1">
    <name type="scientific">freshwater metagenome</name>
    <dbReference type="NCBI Taxonomy" id="449393"/>
    <lineage>
        <taxon>unclassified sequences</taxon>
        <taxon>metagenomes</taxon>
        <taxon>ecological metagenomes</taxon>
    </lineage>
</organism>
<name>A0A6J6E4J2_9ZZZZ</name>